<reference evidence="3 4" key="1">
    <citation type="submission" date="2021-10" db="EMBL/GenBank/DDBJ databases">
        <authorList>
            <person name="Criscuolo A."/>
        </authorList>
    </citation>
    <scope>NUCLEOTIDE SEQUENCE [LARGE SCALE GENOMIC DNA]</scope>
    <source>
        <strain evidence="4">CIP 111883</strain>
    </source>
</reference>
<feature type="transmembrane region" description="Helical" evidence="1">
    <location>
        <begin position="80"/>
        <end position="97"/>
    </location>
</feature>
<keyword evidence="1" id="KW-0472">Membrane</keyword>
<accession>A0ABM8YNA3</accession>
<feature type="transmembrane region" description="Helical" evidence="1">
    <location>
        <begin position="140"/>
        <end position="160"/>
    </location>
</feature>
<organism evidence="3 4">
    <name type="scientific">Sutcliffiella rhizosphaerae</name>
    <dbReference type="NCBI Taxonomy" id="2880967"/>
    <lineage>
        <taxon>Bacteria</taxon>
        <taxon>Bacillati</taxon>
        <taxon>Bacillota</taxon>
        <taxon>Bacilli</taxon>
        <taxon>Bacillales</taxon>
        <taxon>Bacillaceae</taxon>
        <taxon>Sutcliffiella</taxon>
    </lineage>
</organism>
<feature type="domain" description="VanZ-like" evidence="2">
    <location>
        <begin position="10"/>
        <end position="152"/>
    </location>
</feature>
<keyword evidence="1" id="KW-1133">Transmembrane helix</keyword>
<name>A0ABM8YNA3_9BACI</name>
<gene>
    <name evidence="3" type="ORF">BACCIP111883_02156</name>
</gene>
<protein>
    <recommendedName>
        <fullName evidence="2">VanZ-like domain-containing protein</fullName>
    </recommendedName>
</protein>
<dbReference type="EMBL" id="CAKJTJ010000010">
    <property type="protein sequence ID" value="CAG9621383.1"/>
    <property type="molecule type" value="Genomic_DNA"/>
</dbReference>
<dbReference type="Proteomes" id="UP000789833">
    <property type="component" value="Unassembled WGS sequence"/>
</dbReference>
<dbReference type="InterPro" id="IPR006976">
    <property type="entry name" value="VanZ-like"/>
</dbReference>
<dbReference type="RefSeq" id="WP_230501278.1">
    <property type="nucleotide sequence ID" value="NZ_CAKJTJ010000010.1"/>
</dbReference>
<keyword evidence="4" id="KW-1185">Reference proteome</keyword>
<comment type="caution">
    <text evidence="3">The sequence shown here is derived from an EMBL/GenBank/DDBJ whole genome shotgun (WGS) entry which is preliminary data.</text>
</comment>
<dbReference type="NCBIfam" id="NF037970">
    <property type="entry name" value="vanZ_1"/>
    <property type="match status" value="1"/>
</dbReference>
<evidence type="ECO:0000256" key="1">
    <source>
        <dbReference type="SAM" id="Phobius"/>
    </source>
</evidence>
<proteinExistence type="predicted"/>
<evidence type="ECO:0000259" key="2">
    <source>
        <dbReference type="Pfam" id="PF04892"/>
    </source>
</evidence>
<feature type="transmembrane region" description="Helical" evidence="1">
    <location>
        <begin position="109"/>
        <end position="128"/>
    </location>
</feature>
<dbReference type="Pfam" id="PF04892">
    <property type="entry name" value="VanZ"/>
    <property type="match status" value="1"/>
</dbReference>
<keyword evidence="1" id="KW-0812">Transmembrane</keyword>
<sequence>MRKKNVLYYLLLVLGWTLVLFYLSSMSFSEQTIRPYLQMLITENQLEVVFSKINIPFLNSEISVENLGAYGFLEYLFRKGAHLFFYSILGYVISRYFMSSLGYKKGRIFVFSMFTLLIISMLDEYLQYLQMERSGQWADVWLNCIGGVKGVLTGLVAGYNQKRRRQSIEKAQTRL</sequence>
<evidence type="ECO:0000313" key="3">
    <source>
        <dbReference type="EMBL" id="CAG9621383.1"/>
    </source>
</evidence>
<evidence type="ECO:0000313" key="4">
    <source>
        <dbReference type="Proteomes" id="UP000789833"/>
    </source>
</evidence>